<dbReference type="InterPro" id="IPR045312">
    <property type="entry name" value="PCBER-like"/>
</dbReference>
<evidence type="ECO:0000313" key="5">
    <source>
        <dbReference type="Proteomes" id="UP000327013"/>
    </source>
</evidence>
<dbReference type="InterPro" id="IPR051609">
    <property type="entry name" value="NmrA/Isoflavone_reductase-like"/>
</dbReference>
<dbReference type="PANTHER" id="PTHR47706:SF7">
    <property type="entry name" value="CIPA-LIKE, PUTATIVE (AFU_ORTHOLOGUE AFUA_1G01630)-RELATED"/>
    <property type="match status" value="1"/>
</dbReference>
<dbReference type="OrthoDB" id="419598at2759"/>
<accession>A0A5N6KUP8</accession>
<keyword evidence="1" id="KW-0521">NADP</keyword>
<evidence type="ECO:0000256" key="1">
    <source>
        <dbReference type="ARBA" id="ARBA00022857"/>
    </source>
</evidence>
<dbReference type="InterPro" id="IPR008030">
    <property type="entry name" value="NmrA-like"/>
</dbReference>
<dbReference type="CDD" id="cd05259">
    <property type="entry name" value="PCBER_SDR_a"/>
    <property type="match status" value="1"/>
</dbReference>
<dbReference type="GO" id="GO:0009807">
    <property type="term" value="P:lignan biosynthetic process"/>
    <property type="evidence" value="ECO:0007669"/>
    <property type="project" value="UniProtKB-ARBA"/>
</dbReference>
<keyword evidence="5" id="KW-1185">Reference proteome</keyword>
<proteinExistence type="predicted"/>
<dbReference type="Proteomes" id="UP000327013">
    <property type="component" value="Unassembled WGS sequence"/>
</dbReference>
<dbReference type="Pfam" id="PF05368">
    <property type="entry name" value="NmrA"/>
    <property type="match status" value="1"/>
</dbReference>
<evidence type="ECO:0000313" key="4">
    <source>
        <dbReference type="EMBL" id="KAB8346053.1"/>
    </source>
</evidence>
<gene>
    <name evidence="4" type="ORF">FH972_023105</name>
</gene>
<comment type="caution">
    <text evidence="4">The sequence shown here is derived from an EMBL/GenBank/DDBJ whole genome shotgun (WGS) entry which is preliminary data.</text>
</comment>
<dbReference type="PANTHER" id="PTHR47706">
    <property type="entry name" value="NMRA-LIKE FAMILY PROTEIN"/>
    <property type="match status" value="1"/>
</dbReference>
<dbReference type="GO" id="GO:0016491">
    <property type="term" value="F:oxidoreductase activity"/>
    <property type="evidence" value="ECO:0007669"/>
    <property type="project" value="UniProtKB-KW"/>
</dbReference>
<sequence>MSSKQARNIAIVGGSGSVGTPTVAALLAHGIHTITAITRADSTATFAAGVKVVKGSYDDLSFLEASLNGQDALIIQLAFMADPSVQSNLISAAAKAGVPWIIPCEFGSDTGNPKFTDEVPIMQTKAEYRNQIEKLGVSSWIGIINNPWFDFSLRGGQFGINVAERKARLYGNGTVKANTTTLSKVGKSVAGLLSLPDAELEKFRNTWAYLSSFRVSQRDILESVIRATNTTEGDWAIEQVDPDQTSEDAKKRAATGDYGAIVDLVYGTTFRQGYGGDYEATKSVVNKLLGLESEDLDQTDRSNILGQPKPETYHSHKQCSMSSSVPLTQAFIHHGSWSDTTRAHPALAWFEGYTKDLIDAQKWDTPAAEHHDPDFWLQKPDGTVIKGADQAWAAVHELYQPFAAHFHDPTFLVLSDTSDGWTMAGQANVFGNLQGPLGETKATDSTGKAWELMTPAMFIFHFVKSSNKAGVALKSTRIFSDSGPAIVAMLKKGLIKPEQLLG</sequence>
<dbReference type="InterPro" id="IPR036291">
    <property type="entry name" value="NAD(P)-bd_dom_sf"/>
</dbReference>
<feature type="domain" description="NmrA-like" evidence="3">
    <location>
        <begin position="7"/>
        <end position="139"/>
    </location>
</feature>
<organism evidence="4 5">
    <name type="scientific">Carpinus fangiana</name>
    <dbReference type="NCBI Taxonomy" id="176857"/>
    <lineage>
        <taxon>Eukaryota</taxon>
        <taxon>Viridiplantae</taxon>
        <taxon>Streptophyta</taxon>
        <taxon>Embryophyta</taxon>
        <taxon>Tracheophyta</taxon>
        <taxon>Spermatophyta</taxon>
        <taxon>Magnoliopsida</taxon>
        <taxon>eudicotyledons</taxon>
        <taxon>Gunneridae</taxon>
        <taxon>Pentapetalae</taxon>
        <taxon>rosids</taxon>
        <taxon>fabids</taxon>
        <taxon>Fagales</taxon>
        <taxon>Betulaceae</taxon>
        <taxon>Carpinus</taxon>
    </lineage>
</organism>
<protein>
    <recommendedName>
        <fullName evidence="3">NmrA-like domain-containing protein</fullName>
    </recommendedName>
</protein>
<evidence type="ECO:0000256" key="2">
    <source>
        <dbReference type="ARBA" id="ARBA00023002"/>
    </source>
</evidence>
<keyword evidence="2" id="KW-0560">Oxidoreductase</keyword>
<name>A0A5N6KUP8_9ROSI</name>
<dbReference type="AlphaFoldDB" id="A0A5N6KUP8"/>
<evidence type="ECO:0000259" key="3">
    <source>
        <dbReference type="Pfam" id="PF05368"/>
    </source>
</evidence>
<dbReference type="SUPFAM" id="SSF51735">
    <property type="entry name" value="NAD(P)-binding Rossmann-fold domains"/>
    <property type="match status" value="1"/>
</dbReference>
<dbReference type="Gene3D" id="3.40.50.720">
    <property type="entry name" value="NAD(P)-binding Rossmann-like Domain"/>
    <property type="match status" value="1"/>
</dbReference>
<reference evidence="4 5" key="1">
    <citation type="submission" date="2019-06" db="EMBL/GenBank/DDBJ databases">
        <title>A chromosomal-level reference genome of Carpinus fangiana (Coryloideae, Betulaceae).</title>
        <authorList>
            <person name="Yang X."/>
            <person name="Wang Z."/>
            <person name="Zhang L."/>
            <person name="Hao G."/>
            <person name="Liu J."/>
            <person name="Yang Y."/>
        </authorList>
    </citation>
    <scope>NUCLEOTIDE SEQUENCE [LARGE SCALE GENOMIC DNA]</scope>
    <source>
        <strain evidence="4">Cfa_2016G</strain>
        <tissue evidence="4">Leaf</tissue>
    </source>
</reference>
<dbReference type="EMBL" id="VIBQ01000013">
    <property type="protein sequence ID" value="KAB8346053.1"/>
    <property type="molecule type" value="Genomic_DNA"/>
</dbReference>